<dbReference type="OrthoDB" id="7472444at2"/>
<gene>
    <name evidence="1" type="ORF">C1H69_10395</name>
</gene>
<protein>
    <submittedName>
        <fullName evidence="1">Uncharacterized protein</fullName>
    </submittedName>
</protein>
<sequence length="160" mass="17877">MKIDGGSGYPFASQHANANATRMDAKASFEALLAEKTERSERTATQAGSAKIEQADFTDMTRQELREWMGDQLRSGQMTVDESQPFLGWVAEVRIDQHGRAISGGGDGLSTERLNFFELLQGNRDFYQQRGDAHAASKIQDALDLMERSQDQITRFDARI</sequence>
<proteinExistence type="predicted"/>
<evidence type="ECO:0000313" key="2">
    <source>
        <dbReference type="Proteomes" id="UP000235803"/>
    </source>
</evidence>
<comment type="caution">
    <text evidence="1">The sequence shown here is derived from an EMBL/GenBank/DDBJ whole genome shotgun (WGS) entry which is preliminary data.</text>
</comment>
<name>A0A2N7U4G2_9GAMM</name>
<dbReference type="Proteomes" id="UP000235803">
    <property type="component" value="Unassembled WGS sequence"/>
</dbReference>
<organism evidence="1 2">
    <name type="scientific">Billgrantia endophytica</name>
    <dbReference type="NCBI Taxonomy" id="2033802"/>
    <lineage>
        <taxon>Bacteria</taxon>
        <taxon>Pseudomonadati</taxon>
        <taxon>Pseudomonadota</taxon>
        <taxon>Gammaproteobacteria</taxon>
        <taxon>Oceanospirillales</taxon>
        <taxon>Halomonadaceae</taxon>
        <taxon>Billgrantia</taxon>
    </lineage>
</organism>
<dbReference type="EMBL" id="PNRF01000020">
    <property type="protein sequence ID" value="PMR75322.1"/>
    <property type="molecule type" value="Genomic_DNA"/>
</dbReference>
<accession>A0A2N7U4G2</accession>
<keyword evidence="2" id="KW-1185">Reference proteome</keyword>
<dbReference type="AlphaFoldDB" id="A0A2N7U4G2"/>
<dbReference type="RefSeq" id="WP_102653336.1">
    <property type="nucleotide sequence ID" value="NZ_PNRF01000020.1"/>
</dbReference>
<reference evidence="1 2" key="1">
    <citation type="submission" date="2018-01" db="EMBL/GenBank/DDBJ databases">
        <title>Halomonas endophytica sp. nov., isolated from storage liquid in the stems of Populus euphratica.</title>
        <authorList>
            <person name="Chen C."/>
        </authorList>
    </citation>
    <scope>NUCLEOTIDE SEQUENCE [LARGE SCALE GENOMIC DNA]</scope>
    <source>
        <strain evidence="1 2">MC28</strain>
    </source>
</reference>
<evidence type="ECO:0000313" key="1">
    <source>
        <dbReference type="EMBL" id="PMR75322.1"/>
    </source>
</evidence>